<proteinExistence type="predicted"/>
<comment type="caution">
    <text evidence="2">The sequence shown here is derived from an EMBL/GenBank/DDBJ whole genome shotgun (WGS) entry which is preliminary data.</text>
</comment>
<dbReference type="RefSeq" id="WP_119149183.1">
    <property type="nucleotide sequence ID" value="NZ_QXJM01000035.1"/>
</dbReference>
<evidence type="ECO:0000256" key="1">
    <source>
        <dbReference type="SAM" id="MobiDB-lite"/>
    </source>
</evidence>
<keyword evidence="3" id="KW-1185">Reference proteome</keyword>
<gene>
    <name evidence="2" type="ORF">D3H35_10685</name>
</gene>
<dbReference type="Proteomes" id="UP000266340">
    <property type="component" value="Unassembled WGS sequence"/>
</dbReference>
<dbReference type="OrthoDB" id="1182264at2"/>
<feature type="compositionally biased region" description="Polar residues" evidence="1">
    <location>
        <begin position="230"/>
        <end position="253"/>
    </location>
</feature>
<dbReference type="EMBL" id="QXJM01000035">
    <property type="protein sequence ID" value="RIE03597.1"/>
    <property type="molecule type" value="Genomic_DNA"/>
</dbReference>
<reference evidence="2 3" key="1">
    <citation type="submission" date="2018-09" db="EMBL/GenBank/DDBJ databases">
        <title>Cohnella cavernae sp. nov., isolated from a karst cave.</title>
        <authorList>
            <person name="Zhu H."/>
        </authorList>
    </citation>
    <scope>NUCLEOTIDE SEQUENCE [LARGE SCALE GENOMIC DNA]</scope>
    <source>
        <strain evidence="2 3">K2E09-144</strain>
    </source>
</reference>
<name>A0A398CUQ7_9BACL</name>
<feature type="region of interest" description="Disordered" evidence="1">
    <location>
        <begin position="126"/>
        <end position="147"/>
    </location>
</feature>
<sequence>MNFNQVSEAQVTLQYEDRDNGVDLIEDVFKLDKDHSEHRFSRVIFKPRKNPYRYRVNYFMKENGKEFKSDWQSGVADKLFINDPFSASRTVSVRGFGDFAARIDSIFVDLVYRDEENNYGSLSPWRSVKRSTSSTGRSGHYRDGRTGDVLREHPLQGRHVRGSSTTVSDRNTIMLGDVALTQSIQLVPDLINFDLVKLVKVTLHYADEANGIDETKDFLFKKGARKRSGSLPTKTNPSKFTNGERLTSWSTDR</sequence>
<organism evidence="2 3">
    <name type="scientific">Cohnella faecalis</name>
    <dbReference type="NCBI Taxonomy" id="2315694"/>
    <lineage>
        <taxon>Bacteria</taxon>
        <taxon>Bacillati</taxon>
        <taxon>Bacillota</taxon>
        <taxon>Bacilli</taxon>
        <taxon>Bacillales</taxon>
        <taxon>Paenibacillaceae</taxon>
        <taxon>Cohnella</taxon>
    </lineage>
</organism>
<evidence type="ECO:0000313" key="2">
    <source>
        <dbReference type="EMBL" id="RIE03597.1"/>
    </source>
</evidence>
<evidence type="ECO:0000313" key="3">
    <source>
        <dbReference type="Proteomes" id="UP000266340"/>
    </source>
</evidence>
<dbReference type="AlphaFoldDB" id="A0A398CUQ7"/>
<accession>A0A398CUQ7</accession>
<feature type="region of interest" description="Disordered" evidence="1">
    <location>
        <begin position="224"/>
        <end position="253"/>
    </location>
</feature>
<protein>
    <submittedName>
        <fullName evidence="2">Uncharacterized protein</fullName>
    </submittedName>
</protein>